<dbReference type="Gene3D" id="3.20.20.450">
    <property type="entry name" value="EAL domain"/>
    <property type="match status" value="1"/>
</dbReference>
<dbReference type="RefSeq" id="WP_096239457.1">
    <property type="nucleotide sequence ID" value="NZ_CP182330.1"/>
</dbReference>
<feature type="modified residue" description="4-aspartylphosphate" evidence="3">
    <location>
        <position position="64"/>
    </location>
</feature>
<feature type="domain" description="GGDEF" evidence="6">
    <location>
        <begin position="555"/>
        <end position="682"/>
    </location>
</feature>
<dbReference type="PROSITE" id="PS50887">
    <property type="entry name" value="GGDEF"/>
    <property type="match status" value="1"/>
</dbReference>
<dbReference type="AlphaFoldDB" id="A0A6N7YDR9"/>
<gene>
    <name evidence="7" type="ORF">FYJ25_01725</name>
</gene>
<dbReference type="PROSITE" id="PS50883">
    <property type="entry name" value="EAL"/>
    <property type="match status" value="1"/>
</dbReference>
<evidence type="ECO:0000256" key="2">
    <source>
        <dbReference type="ARBA" id="ARBA00024867"/>
    </source>
</evidence>
<dbReference type="Proteomes" id="UP000433359">
    <property type="component" value="Unassembled WGS sequence"/>
</dbReference>
<dbReference type="SMART" id="SM00052">
    <property type="entry name" value="EAL"/>
    <property type="match status" value="1"/>
</dbReference>
<keyword evidence="3" id="KW-0597">Phosphoprotein</keyword>
<evidence type="ECO:0000313" key="7">
    <source>
        <dbReference type="EMBL" id="MSU81108.1"/>
    </source>
</evidence>
<dbReference type="PANTHER" id="PTHR33121:SF71">
    <property type="entry name" value="OXYGEN SENSOR PROTEIN DOSP"/>
    <property type="match status" value="1"/>
</dbReference>
<dbReference type="Pfam" id="PF00563">
    <property type="entry name" value="EAL"/>
    <property type="match status" value="1"/>
</dbReference>
<dbReference type="PROSITE" id="PS50110">
    <property type="entry name" value="RESPONSE_REGULATORY"/>
    <property type="match status" value="1"/>
</dbReference>
<dbReference type="InterPro" id="IPR011006">
    <property type="entry name" value="CheY-like_superfamily"/>
</dbReference>
<comment type="function">
    <text evidence="2">May play the central regulatory role in sporulation. It may be an element of the effector pathway responsible for the activation of sporulation genes in response to nutritional stress. Spo0A may act in concert with spo0H (a sigma factor) to control the expression of some genes that are critical to the sporulation process.</text>
</comment>
<dbReference type="SMART" id="SM00448">
    <property type="entry name" value="REC"/>
    <property type="match status" value="1"/>
</dbReference>
<dbReference type="NCBIfam" id="TIGR00254">
    <property type="entry name" value="GGDEF"/>
    <property type="match status" value="1"/>
</dbReference>
<organism evidence="7 8">
    <name type="scientific">Anaerobutyricum soehngenii</name>
    <dbReference type="NCBI Taxonomy" id="105843"/>
    <lineage>
        <taxon>Bacteria</taxon>
        <taxon>Bacillati</taxon>
        <taxon>Bacillota</taxon>
        <taxon>Clostridia</taxon>
        <taxon>Lachnospirales</taxon>
        <taxon>Lachnospiraceae</taxon>
        <taxon>Anaerobutyricum</taxon>
    </lineage>
</organism>
<dbReference type="InterPro" id="IPR001789">
    <property type="entry name" value="Sig_transdc_resp-reg_receiver"/>
</dbReference>
<dbReference type="CDD" id="cd00156">
    <property type="entry name" value="REC"/>
    <property type="match status" value="1"/>
</dbReference>
<evidence type="ECO:0000256" key="3">
    <source>
        <dbReference type="PROSITE-ProRule" id="PRU00169"/>
    </source>
</evidence>
<dbReference type="InterPro" id="IPR050706">
    <property type="entry name" value="Cyclic-di-GMP_PDE-like"/>
</dbReference>
<dbReference type="Gene3D" id="3.40.50.2300">
    <property type="match status" value="1"/>
</dbReference>
<proteinExistence type="predicted"/>
<dbReference type="Gene3D" id="3.30.70.270">
    <property type="match status" value="1"/>
</dbReference>
<dbReference type="InterPro" id="IPR001633">
    <property type="entry name" value="EAL_dom"/>
</dbReference>
<dbReference type="InterPro" id="IPR043128">
    <property type="entry name" value="Rev_trsase/Diguanyl_cyclase"/>
</dbReference>
<evidence type="ECO:0000256" key="1">
    <source>
        <dbReference type="ARBA" id="ARBA00018672"/>
    </source>
</evidence>
<accession>A0A6N7YDR9</accession>
<dbReference type="InterPro" id="IPR035919">
    <property type="entry name" value="EAL_sf"/>
</dbReference>
<name>A0A6N7YDR9_9FIRM</name>
<reference evidence="7 8" key="1">
    <citation type="submission" date="2019-08" db="EMBL/GenBank/DDBJ databases">
        <title>In-depth cultivation of the pig gut microbiome towards novel bacterial diversity and tailored functional studies.</title>
        <authorList>
            <person name="Wylensek D."/>
            <person name="Hitch T.C.A."/>
            <person name="Clavel T."/>
        </authorList>
    </citation>
    <scope>NUCLEOTIDE SEQUENCE [LARGE SCALE GENOMIC DNA]</scope>
    <source>
        <strain evidence="7 8">BSM-383-APC-4H</strain>
    </source>
</reference>
<dbReference type="GO" id="GO:0071111">
    <property type="term" value="F:cyclic-guanylate-specific phosphodiesterase activity"/>
    <property type="evidence" value="ECO:0007669"/>
    <property type="project" value="InterPro"/>
</dbReference>
<protein>
    <recommendedName>
        <fullName evidence="1">Stage 0 sporulation protein A homolog</fullName>
    </recommendedName>
</protein>
<dbReference type="InterPro" id="IPR000160">
    <property type="entry name" value="GGDEF_dom"/>
</dbReference>
<sequence>MKMLDAGQSVNKLKILIVDDSELNRELLASMLEDEYEIYQVENGKKAIGILEKSREEFKLVLLDMNMPVMDGYEALSIMKRRKWLDRLPVIVISAEIGGESVRKAYELGASDYFVRPFNESIVSRRVRNTITLYDNISSNFNDAVMMLSTIFFRILKIDLKADTYEIIEHGDNDPLRECFQKESISECLMGLAEEGHIHEEDYKEYVEFCSIEHLKRIFSDGSQYASLQYRRVIDGEYRWISMEIVRSTEYREDNQQVVMYVRDINDDYIKLLQMAMSHTLDSVGIVSANVSQGICLSFAGKKEELEGREGQSIDSYIEMISKMIPVDELRKNFCQKFSQKNMLKTFHEGKTDISMDTAFACSKEAQVSVLRVNVDMARNSFSKEIGAVLHFTDITAGYLVENVPQKIYQKNYENIIIIDANRKKMIKTDILSSVLSEYLKREELYEGWTSYDSQKDVVDSECEKFKKCVELSAIEEGLCKDKQFSFTVHEIDETGEVRLKRYSYIYVDKRLNIIVGAREDITEFSEKDVLVGGYNRRGFIRNTERFLNAASDRTQYAVLFFNIKNFKAVNELFGVENGDVVLRNIYKTLKYSRLAPVIVARVESDHFVCLIDKKNLDFAELTKVCENKFCKDGKRMNLIIRCGIFYVEDEPMKISGMIDRAKLAKKYITDEYVQPYMIYDDSMQAAYVDKAKLTGELQEGIAQEQFKVYYQPVIDAKTGKIASAEALIRWIHPEKGFISPGLFIPAIEEDGHISELDFYVLKKVWQFINERYEKNKFVVPVSVNLSWMDFYDEVMMETIIKEIDQFKEVGREYMTRFEITETSYAAIRENRSDILESFRIRNTKILLDDFGSGFSSFGMLQDYDFDILKIDMSFIRKMEENPKTKSIVRNIIGMAHEMDIETVAEGVETEEQVRFLKQSGCDYIQGYYYSRPLPEDEFIEFLEKESLKN</sequence>
<dbReference type="SUPFAM" id="SSF55073">
    <property type="entry name" value="Nucleotide cyclase"/>
    <property type="match status" value="1"/>
</dbReference>
<evidence type="ECO:0000259" key="4">
    <source>
        <dbReference type="PROSITE" id="PS50110"/>
    </source>
</evidence>
<evidence type="ECO:0000259" key="5">
    <source>
        <dbReference type="PROSITE" id="PS50883"/>
    </source>
</evidence>
<evidence type="ECO:0000313" key="8">
    <source>
        <dbReference type="Proteomes" id="UP000433359"/>
    </source>
</evidence>
<comment type="caution">
    <text evidence="7">The sequence shown here is derived from an EMBL/GenBank/DDBJ whole genome shotgun (WGS) entry which is preliminary data.</text>
</comment>
<dbReference type="SMART" id="SM00267">
    <property type="entry name" value="GGDEF"/>
    <property type="match status" value="1"/>
</dbReference>
<evidence type="ECO:0000259" key="6">
    <source>
        <dbReference type="PROSITE" id="PS50887"/>
    </source>
</evidence>
<dbReference type="SUPFAM" id="SSF52172">
    <property type="entry name" value="CheY-like"/>
    <property type="match status" value="1"/>
</dbReference>
<feature type="domain" description="EAL" evidence="5">
    <location>
        <begin position="691"/>
        <end position="947"/>
    </location>
</feature>
<dbReference type="CDD" id="cd01948">
    <property type="entry name" value="EAL"/>
    <property type="match status" value="1"/>
</dbReference>
<dbReference type="PANTHER" id="PTHR33121">
    <property type="entry name" value="CYCLIC DI-GMP PHOSPHODIESTERASE PDEF"/>
    <property type="match status" value="1"/>
</dbReference>
<dbReference type="GO" id="GO:0000160">
    <property type="term" value="P:phosphorelay signal transduction system"/>
    <property type="evidence" value="ECO:0007669"/>
    <property type="project" value="InterPro"/>
</dbReference>
<dbReference type="EMBL" id="VULP01000002">
    <property type="protein sequence ID" value="MSU81108.1"/>
    <property type="molecule type" value="Genomic_DNA"/>
</dbReference>
<dbReference type="SUPFAM" id="SSF141868">
    <property type="entry name" value="EAL domain-like"/>
    <property type="match status" value="1"/>
</dbReference>
<dbReference type="InterPro" id="IPR029787">
    <property type="entry name" value="Nucleotide_cyclase"/>
</dbReference>
<feature type="domain" description="Response regulatory" evidence="4">
    <location>
        <begin position="14"/>
        <end position="131"/>
    </location>
</feature>
<dbReference type="Pfam" id="PF00990">
    <property type="entry name" value="GGDEF"/>
    <property type="match status" value="1"/>
</dbReference>
<dbReference type="Pfam" id="PF00072">
    <property type="entry name" value="Response_reg"/>
    <property type="match status" value="1"/>
</dbReference>